<dbReference type="PROSITE" id="PS51674">
    <property type="entry name" value="4FE4S_WBL"/>
    <property type="match status" value="1"/>
</dbReference>
<proteinExistence type="predicted"/>
<reference evidence="3" key="1">
    <citation type="journal article" date="2019" name="Int. J. Syst. Evol. Microbiol.">
        <title>The Global Catalogue of Microorganisms (GCM) 10K type strain sequencing project: providing services to taxonomists for standard genome sequencing and annotation.</title>
        <authorList>
            <consortium name="The Broad Institute Genomics Platform"/>
            <consortium name="The Broad Institute Genome Sequencing Center for Infectious Disease"/>
            <person name="Wu L."/>
            <person name="Ma J."/>
        </authorList>
    </citation>
    <scope>NUCLEOTIDE SEQUENCE [LARGE SCALE GENOMIC DNA]</scope>
    <source>
        <strain evidence="3">CCM 8391</strain>
    </source>
</reference>
<protein>
    <submittedName>
        <fullName evidence="2">WhiB family transcriptional regulator</fullName>
    </submittedName>
</protein>
<organism evidence="2 3">
    <name type="scientific">Pseudonocardia hispaniensis</name>
    <dbReference type="NCBI Taxonomy" id="904933"/>
    <lineage>
        <taxon>Bacteria</taxon>
        <taxon>Bacillati</taxon>
        <taxon>Actinomycetota</taxon>
        <taxon>Actinomycetes</taxon>
        <taxon>Pseudonocardiales</taxon>
        <taxon>Pseudonocardiaceae</taxon>
        <taxon>Pseudonocardia</taxon>
    </lineage>
</organism>
<evidence type="ECO:0000259" key="1">
    <source>
        <dbReference type="PROSITE" id="PS51674"/>
    </source>
</evidence>
<name>A0ABW1IWQ1_9PSEU</name>
<feature type="domain" description="4Fe-4S Wbl-type" evidence="1">
    <location>
        <begin position="84"/>
        <end position="149"/>
    </location>
</feature>
<evidence type="ECO:0000313" key="2">
    <source>
        <dbReference type="EMBL" id="MFC5992911.1"/>
    </source>
</evidence>
<dbReference type="Pfam" id="PF02467">
    <property type="entry name" value="Whib"/>
    <property type="match status" value="1"/>
</dbReference>
<gene>
    <name evidence="2" type="ORF">ACFQE5_01650</name>
</gene>
<dbReference type="InterPro" id="IPR034768">
    <property type="entry name" value="4FE4S_WBL"/>
</dbReference>
<accession>A0ABW1IWQ1</accession>
<dbReference type="Proteomes" id="UP001596302">
    <property type="component" value="Unassembled WGS sequence"/>
</dbReference>
<keyword evidence="3" id="KW-1185">Reference proteome</keyword>
<dbReference type="EMBL" id="JBHSQW010000002">
    <property type="protein sequence ID" value="MFC5992911.1"/>
    <property type="molecule type" value="Genomic_DNA"/>
</dbReference>
<comment type="caution">
    <text evidence="2">The sequence shown here is derived from an EMBL/GenBank/DDBJ whole genome shotgun (WGS) entry which is preliminary data.</text>
</comment>
<evidence type="ECO:0000313" key="3">
    <source>
        <dbReference type="Proteomes" id="UP001596302"/>
    </source>
</evidence>
<sequence length="172" mass="18582">MAPKRSSNVTAIVGLCAGCHRAMAPVGCDIPGVVRVTDDPHHCTSCLTWLRRNPGRDLADSLGHAHRPPQERPIADWSWRLDAACRDAGPGVFDPADVDERPHPPPAVARLAATVYCAACPVADECAAEADAHRYEGLWGGAWRWTPAWKPSAYKTVDLLGELTEDEEVVVA</sequence>
<dbReference type="RefSeq" id="WP_379581948.1">
    <property type="nucleotide sequence ID" value="NZ_JBHSQW010000002.1"/>
</dbReference>